<comment type="caution">
    <text evidence="3">The sequence shown here is derived from an EMBL/GenBank/DDBJ whole genome shotgun (WGS) entry which is preliminary data.</text>
</comment>
<dbReference type="EMBL" id="JABBWE010000096">
    <property type="protein sequence ID" value="KAG1786224.1"/>
    <property type="molecule type" value="Genomic_DNA"/>
</dbReference>
<dbReference type="SUPFAM" id="SSF47370">
    <property type="entry name" value="Bromodomain"/>
    <property type="match status" value="1"/>
</dbReference>
<feature type="region of interest" description="Disordered" evidence="2">
    <location>
        <begin position="570"/>
        <end position="594"/>
    </location>
</feature>
<dbReference type="GO" id="GO:0006325">
    <property type="term" value="P:chromatin organization"/>
    <property type="evidence" value="ECO:0007669"/>
    <property type="project" value="UniProtKB-ARBA"/>
</dbReference>
<keyword evidence="1" id="KW-0103">Bromodomain</keyword>
<dbReference type="OrthoDB" id="2684973at2759"/>
<keyword evidence="4" id="KW-1185">Reference proteome</keyword>
<dbReference type="InterPro" id="IPR036427">
    <property type="entry name" value="Bromodomain-like_sf"/>
</dbReference>
<sequence>MEPPSSPSSTITIPPDCREDAQRLAKMITEAMTCHLALLHYDRASKSMVEWCWPADGEGKKIPPCNLEKYRETHDFKYPCCLCADSGGIGAFVETAVYSWWNETAEKSRRIARCASDTCGYQVKIDTYFPIAPFAAFQYPRRVKGPKNQKPTHIRFRWTVREQTELLNKLSSSVDNEITAEEFQSLFKKCKKCMRVGAHHIKKTAKFKLYPITMEDRDTEAATRLATPKRSFSLNVLVFQASSLLLLLGVTSKYDRTPLERTETLNSGKSSLAPTSHLQTELKVLSFLLKDRVYTGNLWELVGERTIEAKQELMLQQHQNLCAFGLKGRKHSGYRTFAAALDAPKFNEARFQPPFNKLRTCFGPRTSNLFNIYARQIYGATSEFSTAHGDKRTSVIMNSIGPSLPILNTWVAMDVQEAFYSAFHAEQACQAELLSHSLPGHTWQRNIGLEFIILQAKMCRAQAEINLYSIAIAKDRGSIFSNNTCGGASPSSSRFVPPPLPDEMCYYDDDIDSELGDFKDFEYFLFDTINASADSTVGNVAKNDWVDALEHAIMIRLVASLSESKPPIIKEVATPPLPPPPPAPPKKAAAAPVRRPSTSISSYAVKLDILTCHRIIKKPMNMSTMWMKKLRPLMIRHCFLFNLAGTPVNQAGIELQRLFDNALTVEDETAQKSLMIAAWLALPMATMKSILGKE</sequence>
<evidence type="ECO:0000256" key="1">
    <source>
        <dbReference type="ARBA" id="ARBA00023117"/>
    </source>
</evidence>
<reference evidence="3" key="1">
    <citation type="journal article" date="2020" name="New Phytol.">
        <title>Comparative genomics reveals dynamic genome evolution in host specialist ectomycorrhizal fungi.</title>
        <authorList>
            <person name="Lofgren L.A."/>
            <person name="Nguyen N.H."/>
            <person name="Vilgalys R."/>
            <person name="Ruytinx J."/>
            <person name="Liao H.L."/>
            <person name="Branco S."/>
            <person name="Kuo A."/>
            <person name="LaButti K."/>
            <person name="Lipzen A."/>
            <person name="Andreopoulos W."/>
            <person name="Pangilinan J."/>
            <person name="Riley R."/>
            <person name="Hundley H."/>
            <person name="Na H."/>
            <person name="Barry K."/>
            <person name="Grigoriev I.V."/>
            <person name="Stajich J.E."/>
            <person name="Kennedy P.G."/>
        </authorList>
    </citation>
    <scope>NUCLEOTIDE SEQUENCE</scope>
    <source>
        <strain evidence="3">S12</strain>
    </source>
</reference>
<accession>A0A9P7ABZ0</accession>
<gene>
    <name evidence="3" type="ORF">HD556DRAFT_1507598</name>
</gene>
<dbReference type="Proteomes" id="UP000719766">
    <property type="component" value="Unassembled WGS sequence"/>
</dbReference>
<evidence type="ECO:0000256" key="2">
    <source>
        <dbReference type="SAM" id="MobiDB-lite"/>
    </source>
</evidence>
<evidence type="ECO:0000313" key="3">
    <source>
        <dbReference type="EMBL" id="KAG1786224.1"/>
    </source>
</evidence>
<name>A0A9P7ABZ0_9AGAM</name>
<dbReference type="GeneID" id="64602825"/>
<dbReference type="RefSeq" id="XP_041153686.1">
    <property type="nucleotide sequence ID" value="XM_041309061.1"/>
</dbReference>
<feature type="compositionally biased region" description="Pro residues" evidence="2">
    <location>
        <begin position="575"/>
        <end position="585"/>
    </location>
</feature>
<protein>
    <submittedName>
        <fullName evidence="3">Uncharacterized protein</fullName>
    </submittedName>
</protein>
<proteinExistence type="predicted"/>
<evidence type="ECO:0000313" key="4">
    <source>
        <dbReference type="Proteomes" id="UP000719766"/>
    </source>
</evidence>
<organism evidence="3 4">
    <name type="scientific">Suillus plorans</name>
    <dbReference type="NCBI Taxonomy" id="116603"/>
    <lineage>
        <taxon>Eukaryota</taxon>
        <taxon>Fungi</taxon>
        <taxon>Dikarya</taxon>
        <taxon>Basidiomycota</taxon>
        <taxon>Agaricomycotina</taxon>
        <taxon>Agaricomycetes</taxon>
        <taxon>Agaricomycetidae</taxon>
        <taxon>Boletales</taxon>
        <taxon>Suillineae</taxon>
        <taxon>Suillaceae</taxon>
        <taxon>Suillus</taxon>
    </lineage>
</organism>
<dbReference type="AlphaFoldDB" id="A0A9P7ABZ0"/>